<dbReference type="Pfam" id="PF08241">
    <property type="entry name" value="Methyltransf_11"/>
    <property type="match status" value="1"/>
</dbReference>
<dbReference type="SUPFAM" id="SSF53335">
    <property type="entry name" value="S-adenosyl-L-methionine-dependent methyltransferases"/>
    <property type="match status" value="1"/>
</dbReference>
<dbReference type="EMBL" id="SNXZ01000001">
    <property type="protein sequence ID" value="TDQ04969.1"/>
    <property type="molecule type" value="Genomic_DNA"/>
</dbReference>
<name>A0A4R6SLI3_LABRH</name>
<dbReference type="InterPro" id="IPR013216">
    <property type="entry name" value="Methyltransf_11"/>
</dbReference>
<dbReference type="InterPro" id="IPR000182">
    <property type="entry name" value="GNAT_dom"/>
</dbReference>
<sequence length="377" mass="40716">MRARPATPADADLLLAWRNDPDTIAWSRSPDPVSQPEHLRWLAAVLADADRRLLIIESDGPVGTVRFDREGDAWEVSITVAPACRGRGLAGPLLACAEATLEGGASLVAWVHQGNAPSLALFERAGYRRVRAEGEWQRWEKRFAIFDYDAELRRYASRLTSSVHIGPSDDVLDIGCGAGQTTRAAASLARSALGVDISPAMVAAARSRAVELGNVHFELADAQNFPFPDNHFSLAISRFGTMFFADPVAAFTNIGRALRPGAQFVQLVWQAADRQEWVREIRGTLGPSEAGAEAFSLAEPSTVDSLLTATGFADVTVTEVAEPVWYGPDPAAAVEAASALRMVGPQADRLYDVMAAHAKPDGVWFDSRAWLVRAVRA</sequence>
<reference evidence="2 3" key="1">
    <citation type="submission" date="2019-03" db="EMBL/GenBank/DDBJ databases">
        <title>Genomic Encyclopedia of Type Strains, Phase IV (KMG-IV): sequencing the most valuable type-strain genomes for metagenomic binning, comparative biology and taxonomic classification.</title>
        <authorList>
            <person name="Goeker M."/>
        </authorList>
    </citation>
    <scope>NUCLEOTIDE SEQUENCE [LARGE SCALE GENOMIC DNA]</scope>
    <source>
        <strain evidence="2 3">DSM 45361</strain>
    </source>
</reference>
<dbReference type="GO" id="GO:0016747">
    <property type="term" value="F:acyltransferase activity, transferring groups other than amino-acyl groups"/>
    <property type="evidence" value="ECO:0007669"/>
    <property type="project" value="InterPro"/>
</dbReference>
<dbReference type="PROSITE" id="PS51186">
    <property type="entry name" value="GNAT"/>
    <property type="match status" value="1"/>
</dbReference>
<proteinExistence type="predicted"/>
<comment type="caution">
    <text evidence="2">The sequence shown here is derived from an EMBL/GenBank/DDBJ whole genome shotgun (WGS) entry which is preliminary data.</text>
</comment>
<keyword evidence="3" id="KW-1185">Reference proteome</keyword>
<dbReference type="CDD" id="cd02440">
    <property type="entry name" value="AdoMet_MTases"/>
    <property type="match status" value="1"/>
</dbReference>
<evidence type="ECO:0000313" key="2">
    <source>
        <dbReference type="EMBL" id="TDQ04969.1"/>
    </source>
</evidence>
<dbReference type="RefSeq" id="WP_133847799.1">
    <property type="nucleotide sequence ID" value="NZ_SNXZ01000001.1"/>
</dbReference>
<feature type="domain" description="N-acetyltransferase" evidence="1">
    <location>
        <begin position="1"/>
        <end position="155"/>
    </location>
</feature>
<dbReference type="GO" id="GO:0008757">
    <property type="term" value="F:S-adenosylmethionine-dependent methyltransferase activity"/>
    <property type="evidence" value="ECO:0007669"/>
    <property type="project" value="InterPro"/>
</dbReference>
<dbReference type="Proteomes" id="UP000295444">
    <property type="component" value="Unassembled WGS sequence"/>
</dbReference>
<dbReference type="InterPro" id="IPR029063">
    <property type="entry name" value="SAM-dependent_MTases_sf"/>
</dbReference>
<dbReference type="Gene3D" id="3.40.630.30">
    <property type="match status" value="1"/>
</dbReference>
<dbReference type="OrthoDB" id="9777638at2"/>
<dbReference type="Pfam" id="PF13302">
    <property type="entry name" value="Acetyltransf_3"/>
    <property type="match status" value="1"/>
</dbReference>
<organism evidence="2 3">
    <name type="scientific">Labedaea rhizosphaerae</name>
    <dbReference type="NCBI Taxonomy" id="598644"/>
    <lineage>
        <taxon>Bacteria</taxon>
        <taxon>Bacillati</taxon>
        <taxon>Actinomycetota</taxon>
        <taxon>Actinomycetes</taxon>
        <taxon>Pseudonocardiales</taxon>
        <taxon>Pseudonocardiaceae</taxon>
        <taxon>Labedaea</taxon>
    </lineage>
</organism>
<dbReference type="PANTHER" id="PTHR43861">
    <property type="entry name" value="TRANS-ACONITATE 2-METHYLTRANSFERASE-RELATED"/>
    <property type="match status" value="1"/>
</dbReference>
<protein>
    <submittedName>
        <fullName evidence="2">Acetyltransferase (GNAT) family protein</fullName>
    </submittedName>
</protein>
<dbReference type="SUPFAM" id="SSF55729">
    <property type="entry name" value="Acyl-CoA N-acyltransferases (Nat)"/>
    <property type="match status" value="1"/>
</dbReference>
<dbReference type="Gene3D" id="3.40.50.150">
    <property type="entry name" value="Vaccinia Virus protein VP39"/>
    <property type="match status" value="1"/>
</dbReference>
<evidence type="ECO:0000259" key="1">
    <source>
        <dbReference type="PROSITE" id="PS51186"/>
    </source>
</evidence>
<accession>A0A4R6SLI3</accession>
<dbReference type="AlphaFoldDB" id="A0A4R6SLI3"/>
<keyword evidence="2" id="KW-0808">Transferase</keyword>
<gene>
    <name evidence="2" type="ORF">EV186_101933</name>
</gene>
<dbReference type="InterPro" id="IPR016181">
    <property type="entry name" value="Acyl_CoA_acyltransferase"/>
</dbReference>
<evidence type="ECO:0000313" key="3">
    <source>
        <dbReference type="Proteomes" id="UP000295444"/>
    </source>
</evidence>